<name>A0A1G8AW37_ANETH</name>
<dbReference type="RefSeq" id="WP_057898546.1">
    <property type="nucleotide sequence ID" value="NZ_CP080764.1"/>
</dbReference>
<sequence>MRRKMYRVVDAIVDFYKLLEKHHDESQHYYIFTSFFKGLLREKAIGETLPIIELITILKHEKPTIFFTMKKQKEHWLDIISSVELDIEEAKERIKRMIDENSLR</sequence>
<reference evidence="1 4" key="2">
    <citation type="submission" date="2021-08" db="EMBL/GenBank/DDBJ databases">
        <title>Complete genome sequence of the strain Aneurinibacillus thermoaerophilus CCM 8960.</title>
        <authorList>
            <person name="Musilova J."/>
            <person name="Kourilova X."/>
            <person name="Pernicova I."/>
            <person name="Bezdicek M."/>
            <person name="Lengerova M."/>
            <person name="Obruca S."/>
            <person name="Sedlar K."/>
        </authorList>
    </citation>
    <scope>NUCLEOTIDE SEQUENCE [LARGE SCALE GENOMIC DNA]</scope>
    <source>
        <strain evidence="1 4">CCM 8960</strain>
    </source>
</reference>
<evidence type="ECO:0000313" key="2">
    <source>
        <dbReference type="EMBL" id="SDH25171.1"/>
    </source>
</evidence>
<dbReference type="AlphaFoldDB" id="A0A1G8AW37"/>
<evidence type="ECO:0000313" key="1">
    <source>
        <dbReference type="EMBL" id="QYY41432.1"/>
    </source>
</evidence>
<protein>
    <submittedName>
        <fullName evidence="2">Uncharacterized protein</fullName>
    </submittedName>
</protein>
<dbReference type="EMBL" id="CP080764">
    <property type="protein sequence ID" value="QYY41432.1"/>
    <property type="molecule type" value="Genomic_DNA"/>
</dbReference>
<reference evidence="2 3" key="1">
    <citation type="submission" date="2016-10" db="EMBL/GenBank/DDBJ databases">
        <authorList>
            <person name="de Groot N.N."/>
        </authorList>
    </citation>
    <scope>NUCLEOTIDE SEQUENCE [LARGE SCALE GENOMIC DNA]</scope>
    <source>
        <strain evidence="2 3">L 420-91</strain>
    </source>
</reference>
<proteinExistence type="predicted"/>
<accession>A0A1G8AW37</accession>
<keyword evidence="4" id="KW-1185">Reference proteome</keyword>
<gene>
    <name evidence="1" type="ORF">K3F53_10790</name>
    <name evidence="2" type="ORF">SAMN04489735_101852</name>
</gene>
<dbReference type="GeneID" id="97141856"/>
<evidence type="ECO:0000313" key="3">
    <source>
        <dbReference type="Proteomes" id="UP000198956"/>
    </source>
</evidence>
<dbReference type="Proteomes" id="UP000198956">
    <property type="component" value="Unassembled WGS sequence"/>
</dbReference>
<dbReference type="OrthoDB" id="2923257at2"/>
<evidence type="ECO:0000313" key="4">
    <source>
        <dbReference type="Proteomes" id="UP000826616"/>
    </source>
</evidence>
<dbReference type="Proteomes" id="UP000826616">
    <property type="component" value="Chromosome"/>
</dbReference>
<dbReference type="EMBL" id="FNDE01000018">
    <property type="protein sequence ID" value="SDH25171.1"/>
    <property type="molecule type" value="Genomic_DNA"/>
</dbReference>
<organism evidence="2 3">
    <name type="scientific">Aneurinibacillus thermoaerophilus</name>
    <dbReference type="NCBI Taxonomy" id="143495"/>
    <lineage>
        <taxon>Bacteria</taxon>
        <taxon>Bacillati</taxon>
        <taxon>Bacillota</taxon>
        <taxon>Bacilli</taxon>
        <taxon>Bacillales</taxon>
        <taxon>Paenibacillaceae</taxon>
        <taxon>Aneurinibacillus group</taxon>
        <taxon>Aneurinibacillus</taxon>
    </lineage>
</organism>